<dbReference type="InterPro" id="IPR018383">
    <property type="entry name" value="UPF0324_pro"/>
</dbReference>
<evidence type="ECO:0000256" key="7">
    <source>
        <dbReference type="SAM" id="MobiDB-lite"/>
    </source>
</evidence>
<dbReference type="Pfam" id="PF03601">
    <property type="entry name" value="Cons_hypoth698"/>
    <property type="match status" value="1"/>
</dbReference>
<keyword evidence="10" id="KW-1185">Reference proteome</keyword>
<feature type="transmembrane region" description="Helical" evidence="8">
    <location>
        <begin position="50"/>
        <end position="68"/>
    </location>
</feature>
<name>A0ABP5EHB4_9ACTN</name>
<feature type="region of interest" description="Disordered" evidence="7">
    <location>
        <begin position="1"/>
        <end position="29"/>
    </location>
</feature>
<proteinExistence type="inferred from homology"/>
<feature type="transmembrane region" description="Helical" evidence="8">
    <location>
        <begin position="357"/>
        <end position="379"/>
    </location>
</feature>
<feature type="transmembrane region" description="Helical" evidence="8">
    <location>
        <begin position="294"/>
        <end position="316"/>
    </location>
</feature>
<keyword evidence="4 8" id="KW-0812">Transmembrane</keyword>
<evidence type="ECO:0000256" key="1">
    <source>
        <dbReference type="ARBA" id="ARBA00004651"/>
    </source>
</evidence>
<dbReference type="EMBL" id="BAAAPC010000009">
    <property type="protein sequence ID" value="GAA1997222.1"/>
    <property type="molecule type" value="Genomic_DNA"/>
</dbReference>
<evidence type="ECO:0000256" key="2">
    <source>
        <dbReference type="ARBA" id="ARBA00007977"/>
    </source>
</evidence>
<comment type="caution">
    <text evidence="9">The sequence shown here is derived from an EMBL/GenBank/DDBJ whole genome shotgun (WGS) entry which is preliminary data.</text>
</comment>
<keyword evidence="3" id="KW-1003">Cell membrane</keyword>
<feature type="transmembrane region" description="Helical" evidence="8">
    <location>
        <begin position="163"/>
        <end position="180"/>
    </location>
</feature>
<accession>A0ABP5EHB4</accession>
<dbReference type="PANTHER" id="PTHR30106">
    <property type="entry name" value="INNER MEMBRANE PROTEIN YEIH-RELATED"/>
    <property type="match status" value="1"/>
</dbReference>
<feature type="transmembrane region" description="Helical" evidence="8">
    <location>
        <begin position="74"/>
        <end position="93"/>
    </location>
</feature>
<evidence type="ECO:0000313" key="9">
    <source>
        <dbReference type="EMBL" id="GAA1997222.1"/>
    </source>
</evidence>
<sequence length="380" mass="38274">MGPVSQQSTEPSAEPSTSASPTLLPSPPPAKRRISALPLWRLPTPGQARAAVPGLLLTALGVGVALLVNRMVPGVSALIVALVLGAVLTNVGLVPESLRPGLRAAVKTPMRAGIVLLGLSLALPDVLALGAPVLLVVLGGVAVTFLGTLLLGRLLGIARERRLLIATGVSICGASAVAAMNDSAEGDEDDVMTAVAIVTLFGTLAVLALPTLRTTLGLDSATFGIWTGASVHEVGQVVATAGAVGAAALAPAVIVKLTRVVLLAPLIVAVNLWQRRDRPIPAPREGHPPTPERARPPIVPLFVIGFLIAVGVGSAGVLPESVLGPVSVLQTVLLSAGLFAMGTGVRLGALATSSARSIALGALASLLILLVTYTGLMLAT</sequence>
<evidence type="ECO:0000256" key="3">
    <source>
        <dbReference type="ARBA" id="ARBA00022475"/>
    </source>
</evidence>
<comment type="subcellular location">
    <subcellularLocation>
        <location evidence="1">Cell membrane</location>
        <topology evidence="1">Multi-pass membrane protein</topology>
    </subcellularLocation>
</comment>
<feature type="transmembrane region" description="Helical" evidence="8">
    <location>
        <begin position="322"/>
        <end position="345"/>
    </location>
</feature>
<evidence type="ECO:0000256" key="5">
    <source>
        <dbReference type="ARBA" id="ARBA00022989"/>
    </source>
</evidence>
<feature type="compositionally biased region" description="Low complexity" evidence="7">
    <location>
        <begin position="8"/>
        <end position="23"/>
    </location>
</feature>
<organism evidence="9 10">
    <name type="scientific">Nocardiopsis rhodophaea</name>
    <dbReference type="NCBI Taxonomy" id="280238"/>
    <lineage>
        <taxon>Bacteria</taxon>
        <taxon>Bacillati</taxon>
        <taxon>Actinomycetota</taxon>
        <taxon>Actinomycetes</taxon>
        <taxon>Streptosporangiales</taxon>
        <taxon>Nocardiopsidaceae</taxon>
        <taxon>Nocardiopsis</taxon>
    </lineage>
</organism>
<evidence type="ECO:0000256" key="4">
    <source>
        <dbReference type="ARBA" id="ARBA00022692"/>
    </source>
</evidence>
<evidence type="ECO:0000313" key="10">
    <source>
        <dbReference type="Proteomes" id="UP001501585"/>
    </source>
</evidence>
<protein>
    <submittedName>
        <fullName evidence="9">Sulfate exporter family transporter</fullName>
    </submittedName>
</protein>
<dbReference type="PANTHER" id="PTHR30106:SF2">
    <property type="entry name" value="UPF0324 INNER MEMBRANE PROTEIN YEIH"/>
    <property type="match status" value="1"/>
</dbReference>
<feature type="transmembrane region" description="Helical" evidence="8">
    <location>
        <begin position="192"/>
        <end position="212"/>
    </location>
</feature>
<keyword evidence="6 8" id="KW-0472">Membrane</keyword>
<dbReference type="Proteomes" id="UP001501585">
    <property type="component" value="Unassembled WGS sequence"/>
</dbReference>
<feature type="transmembrane region" description="Helical" evidence="8">
    <location>
        <begin position="129"/>
        <end position="151"/>
    </location>
</feature>
<evidence type="ECO:0000256" key="6">
    <source>
        <dbReference type="ARBA" id="ARBA00023136"/>
    </source>
</evidence>
<reference evidence="10" key="1">
    <citation type="journal article" date="2019" name="Int. J. Syst. Evol. Microbiol.">
        <title>The Global Catalogue of Microorganisms (GCM) 10K type strain sequencing project: providing services to taxonomists for standard genome sequencing and annotation.</title>
        <authorList>
            <consortium name="The Broad Institute Genomics Platform"/>
            <consortium name="The Broad Institute Genome Sequencing Center for Infectious Disease"/>
            <person name="Wu L."/>
            <person name="Ma J."/>
        </authorList>
    </citation>
    <scope>NUCLEOTIDE SEQUENCE [LARGE SCALE GENOMIC DNA]</scope>
    <source>
        <strain evidence="10">JCM 15313</strain>
    </source>
</reference>
<evidence type="ECO:0000256" key="8">
    <source>
        <dbReference type="SAM" id="Phobius"/>
    </source>
</evidence>
<gene>
    <name evidence="9" type="ORF">GCM10009799_25300</name>
</gene>
<keyword evidence="5 8" id="KW-1133">Transmembrane helix</keyword>
<comment type="similarity">
    <text evidence="2">Belongs to the UPF0324 family.</text>
</comment>